<sequence>MRRLSQMIKRILYFAFVSFIFINSLSSQVTRVVYKNSLYGGDINIAKLPEEKKKGLSAKQVELVEEMLRNDANTEFELFYNGSESLYQKVEKLDISESTNFNKIIDNNKYYKNIKTKIKLYQTERPELYNVIVPFEQYNWEITTETKNIDGYKCYKAITTSEDMYNPVKDRKLVFTPIVWFTPDIPASFGPKGLDGLPGLVLEGTINGKKFIYASKIEFDYKKIKEIAKPKGGKDITQKELENVMLENFKKKQ</sequence>
<dbReference type="Proteomes" id="UP001269081">
    <property type="component" value="Unassembled WGS sequence"/>
</dbReference>
<protein>
    <submittedName>
        <fullName evidence="1">GLPGLI family protein</fullName>
    </submittedName>
</protein>
<organism evidence="1 2">
    <name type="scientific">Flavobacterium piscis</name>
    <dbReference type="NCBI Taxonomy" id="1114874"/>
    <lineage>
        <taxon>Bacteria</taxon>
        <taxon>Pseudomonadati</taxon>
        <taxon>Bacteroidota</taxon>
        <taxon>Flavobacteriia</taxon>
        <taxon>Flavobacteriales</taxon>
        <taxon>Flavobacteriaceae</taxon>
        <taxon>Flavobacterium</taxon>
    </lineage>
</organism>
<dbReference type="InterPro" id="IPR005901">
    <property type="entry name" value="GLPGLI"/>
</dbReference>
<gene>
    <name evidence="1" type="ORF">J2W48_000049</name>
</gene>
<name>A0ABU1Y253_9FLAO</name>
<dbReference type="RefSeq" id="WP_310276301.1">
    <property type="nucleotide sequence ID" value="NZ_JAVDWQ010000001.1"/>
</dbReference>
<reference evidence="1 2" key="1">
    <citation type="submission" date="2023-07" db="EMBL/GenBank/DDBJ databases">
        <title>Sorghum-associated microbial communities from plants grown in Nebraska, USA.</title>
        <authorList>
            <person name="Schachtman D."/>
        </authorList>
    </citation>
    <scope>NUCLEOTIDE SEQUENCE [LARGE SCALE GENOMIC DNA]</scope>
    <source>
        <strain evidence="1 2">4129</strain>
    </source>
</reference>
<accession>A0ABU1Y253</accession>
<keyword evidence="2" id="KW-1185">Reference proteome</keyword>
<evidence type="ECO:0000313" key="1">
    <source>
        <dbReference type="EMBL" id="MDR7208128.1"/>
    </source>
</evidence>
<dbReference type="NCBIfam" id="TIGR01200">
    <property type="entry name" value="GLPGLI"/>
    <property type="match status" value="1"/>
</dbReference>
<evidence type="ECO:0000313" key="2">
    <source>
        <dbReference type="Proteomes" id="UP001269081"/>
    </source>
</evidence>
<comment type="caution">
    <text evidence="1">The sequence shown here is derived from an EMBL/GenBank/DDBJ whole genome shotgun (WGS) entry which is preliminary data.</text>
</comment>
<dbReference type="EMBL" id="JAVDWQ010000001">
    <property type="protein sequence ID" value="MDR7208128.1"/>
    <property type="molecule type" value="Genomic_DNA"/>
</dbReference>
<dbReference type="Pfam" id="PF22252">
    <property type="entry name" value="PNGase_F-II_N"/>
    <property type="match status" value="1"/>
</dbReference>
<proteinExistence type="predicted"/>